<keyword evidence="2" id="KW-0812">Transmembrane</keyword>
<dbReference type="Gene3D" id="1.20.1250.20">
    <property type="entry name" value="MFS general substrate transporter like domains"/>
    <property type="match status" value="2"/>
</dbReference>
<evidence type="ECO:0000313" key="3">
    <source>
        <dbReference type="EMBL" id="HIZ40925.1"/>
    </source>
</evidence>
<feature type="transmembrane region" description="Helical" evidence="2">
    <location>
        <begin position="227"/>
        <end position="247"/>
    </location>
</feature>
<feature type="transmembrane region" description="Helical" evidence="2">
    <location>
        <begin position="346"/>
        <end position="364"/>
    </location>
</feature>
<evidence type="ECO:0000313" key="4">
    <source>
        <dbReference type="Proteomes" id="UP000824048"/>
    </source>
</evidence>
<feature type="transmembrane region" description="Helical" evidence="2">
    <location>
        <begin position="61"/>
        <end position="80"/>
    </location>
</feature>
<keyword evidence="2" id="KW-0472">Membrane</keyword>
<dbReference type="InterPro" id="IPR011701">
    <property type="entry name" value="MFS"/>
</dbReference>
<feature type="transmembrane region" description="Helical" evidence="2">
    <location>
        <begin position="147"/>
        <end position="169"/>
    </location>
</feature>
<accession>A0A9D2J8D3</accession>
<feature type="transmembrane region" description="Helical" evidence="2">
    <location>
        <begin position="259"/>
        <end position="278"/>
    </location>
</feature>
<dbReference type="GO" id="GO:0022857">
    <property type="term" value="F:transmembrane transporter activity"/>
    <property type="evidence" value="ECO:0007669"/>
    <property type="project" value="InterPro"/>
</dbReference>
<feature type="transmembrane region" description="Helical" evidence="2">
    <location>
        <begin position="290"/>
        <end position="308"/>
    </location>
</feature>
<organism evidence="3 4">
    <name type="scientific">Candidatus Gemmiger excrementigallinarum</name>
    <dbReference type="NCBI Taxonomy" id="2838609"/>
    <lineage>
        <taxon>Bacteria</taxon>
        <taxon>Bacillati</taxon>
        <taxon>Bacillota</taxon>
        <taxon>Clostridia</taxon>
        <taxon>Eubacteriales</taxon>
        <taxon>Gemmiger</taxon>
    </lineage>
</organism>
<feature type="transmembrane region" description="Helical" evidence="2">
    <location>
        <begin position="376"/>
        <end position="392"/>
    </location>
</feature>
<evidence type="ECO:0000256" key="1">
    <source>
        <dbReference type="ARBA" id="ARBA00004651"/>
    </source>
</evidence>
<protein>
    <submittedName>
        <fullName evidence="3">MFS transporter</fullName>
    </submittedName>
</protein>
<feature type="transmembrane region" description="Helical" evidence="2">
    <location>
        <begin position="21"/>
        <end position="41"/>
    </location>
</feature>
<dbReference type="InterPro" id="IPR050327">
    <property type="entry name" value="Proton-linked_MCT"/>
</dbReference>
<feature type="transmembrane region" description="Helical" evidence="2">
    <location>
        <begin position="89"/>
        <end position="108"/>
    </location>
</feature>
<dbReference type="Pfam" id="PF07690">
    <property type="entry name" value="MFS_1"/>
    <property type="match status" value="1"/>
</dbReference>
<reference evidence="3" key="2">
    <citation type="submission" date="2021-04" db="EMBL/GenBank/DDBJ databases">
        <authorList>
            <person name="Gilroy R."/>
        </authorList>
    </citation>
    <scope>NUCLEOTIDE SEQUENCE</scope>
    <source>
        <strain evidence="3">ChiSxjej1B13-11774</strain>
    </source>
</reference>
<dbReference type="PANTHER" id="PTHR11360:SF284">
    <property type="entry name" value="EG:103B4.3 PROTEIN-RELATED"/>
    <property type="match status" value="1"/>
</dbReference>
<dbReference type="EMBL" id="DXBP01000001">
    <property type="protein sequence ID" value="HIZ40925.1"/>
    <property type="molecule type" value="Genomic_DNA"/>
</dbReference>
<feature type="transmembrane region" description="Helical" evidence="2">
    <location>
        <begin position="114"/>
        <end position="135"/>
    </location>
</feature>
<dbReference type="InterPro" id="IPR036259">
    <property type="entry name" value="MFS_trans_sf"/>
</dbReference>
<evidence type="ECO:0000256" key="2">
    <source>
        <dbReference type="SAM" id="Phobius"/>
    </source>
</evidence>
<reference evidence="3" key="1">
    <citation type="journal article" date="2021" name="PeerJ">
        <title>Extensive microbial diversity within the chicken gut microbiome revealed by metagenomics and culture.</title>
        <authorList>
            <person name="Gilroy R."/>
            <person name="Ravi A."/>
            <person name="Getino M."/>
            <person name="Pursley I."/>
            <person name="Horton D.L."/>
            <person name="Alikhan N.F."/>
            <person name="Baker D."/>
            <person name="Gharbi K."/>
            <person name="Hall N."/>
            <person name="Watson M."/>
            <person name="Adriaenssens E.M."/>
            <person name="Foster-Nyarko E."/>
            <person name="Jarju S."/>
            <person name="Secka A."/>
            <person name="Antonio M."/>
            <person name="Oren A."/>
            <person name="Chaudhuri R.R."/>
            <person name="La Ragione R."/>
            <person name="Hildebrand F."/>
            <person name="Pallen M.J."/>
        </authorList>
    </citation>
    <scope>NUCLEOTIDE SEQUENCE</scope>
    <source>
        <strain evidence="3">ChiSxjej1B13-11774</strain>
    </source>
</reference>
<feature type="transmembrane region" description="Helical" evidence="2">
    <location>
        <begin position="314"/>
        <end position="334"/>
    </location>
</feature>
<keyword evidence="2" id="KW-1133">Transmembrane helix</keyword>
<sequence>MQSGHTERTGEGSSMAKQNRGPYILAAGAGTQLLTGIPAAWGAFQRPVMQGYGLSRGQAMLAFALLVASYGAGCAIGGLLQDRRGPRTAGLWGTALLAGGFLAGALVPPGNAPLFLLVYSLPAGVGSAFLAPAVLSCAQKWYQNKKGWATGVTGVAMGLSGAFYTLFVRLVGGRWGIRVCFAALGLLMLVVCGSGAALLQDPPRSGRAAPLPGMSHKQMLRTPQYKLCVAAVALSAPPVLLFSPEIYSIATERGLPENLAPFSIVLGSAASAAGRLLCPAGSDKLGRKRVLYGVYLGLAAGSIWFAFARDWWVLASYALLTFFYSGGAAVQPALNTDLFGLRHAGVNYGFIALGMSGGSLLSYIGSQALPLTARHWLAGGCALAGLFCVRLVKPVRES</sequence>
<dbReference type="Proteomes" id="UP000824048">
    <property type="component" value="Unassembled WGS sequence"/>
</dbReference>
<gene>
    <name evidence="3" type="ORF">H9811_00015</name>
</gene>
<dbReference type="AlphaFoldDB" id="A0A9D2J8D3"/>
<comment type="subcellular location">
    <subcellularLocation>
        <location evidence="1">Cell membrane</location>
        <topology evidence="1">Multi-pass membrane protein</topology>
    </subcellularLocation>
</comment>
<dbReference type="SUPFAM" id="SSF103473">
    <property type="entry name" value="MFS general substrate transporter"/>
    <property type="match status" value="1"/>
</dbReference>
<dbReference type="PANTHER" id="PTHR11360">
    <property type="entry name" value="MONOCARBOXYLATE TRANSPORTER"/>
    <property type="match status" value="1"/>
</dbReference>
<name>A0A9D2J8D3_9FIRM</name>
<dbReference type="GO" id="GO:0005886">
    <property type="term" value="C:plasma membrane"/>
    <property type="evidence" value="ECO:0007669"/>
    <property type="project" value="UniProtKB-SubCell"/>
</dbReference>
<proteinExistence type="predicted"/>
<feature type="transmembrane region" description="Helical" evidence="2">
    <location>
        <begin position="175"/>
        <end position="199"/>
    </location>
</feature>
<comment type="caution">
    <text evidence="3">The sequence shown here is derived from an EMBL/GenBank/DDBJ whole genome shotgun (WGS) entry which is preliminary data.</text>
</comment>